<feature type="transmembrane region" description="Helical" evidence="7">
    <location>
        <begin position="1383"/>
        <end position="1406"/>
    </location>
</feature>
<evidence type="ECO:0000313" key="10">
    <source>
        <dbReference type="EMBL" id="OJA18894.1"/>
    </source>
</evidence>
<keyword evidence="4 7" id="KW-1133">Transmembrane helix</keyword>
<reference evidence="10 11" key="1">
    <citation type="submission" date="2016-03" db="EMBL/GenBank/DDBJ databases">
        <title>Comparative genomics of the ectomycorrhizal sister species Rhizopogon vinicolor and Rhizopogon vesiculosus (Basidiomycota: Boletales) reveals a divergence of the mating type B locus.</title>
        <authorList>
            <person name="Mujic A.B."/>
            <person name="Kuo A."/>
            <person name="Tritt A."/>
            <person name="Lipzen A."/>
            <person name="Chen C."/>
            <person name="Johnson J."/>
            <person name="Sharma A."/>
            <person name="Barry K."/>
            <person name="Grigoriev I.V."/>
            <person name="Spatafora J.W."/>
        </authorList>
    </citation>
    <scope>NUCLEOTIDE SEQUENCE [LARGE SCALE GENOMIC DNA]</scope>
    <source>
        <strain evidence="10 11">AM-OR11-056</strain>
    </source>
</reference>
<dbReference type="InterPro" id="IPR050310">
    <property type="entry name" value="VPS10-sortilin"/>
</dbReference>
<evidence type="ECO:0000256" key="5">
    <source>
        <dbReference type="ARBA" id="ARBA00023136"/>
    </source>
</evidence>
<sequence>MAPWHRTAAFIWSTLAFLLYFGATYAADPESAISYFDNPPGWLFFFEDTTSVIYHDVTFGDLYVSHNEGKDWARAEDIPSGQAAMFVEHPSNNRVAFVLTNGNTHYRTDDRGSTWHSFDIPESVAYIPRPLSFHSDSARWEYILFQTTQCTRIGWVDLCQDNTYYTKDGFATPPKLLLGDVSRCQFAHSSKDFRHDAHEDLIYCVAHDSSSVTGSHSIASRRLYSSTDFFATKQNEDLGIGKSAKGVVAFAIVSKFAVVALKDQTPGSDGDMLLYVTVDTKEWAKAQFPHASQARLRENAYTIVESTVHSLAVDVVLYEMSSIGTLFVSNSNGTYFVESLKDTNRNMAGYVDYETIYGIEGVGIANVVTNAQDVERQMVGKQLRSMITFDDGSSWRSLSAPSGSSCSSDACSLHLHSVTDAHNYGRIFSSPAPGFVMGVGSVGNTLAPYDEGNTYMSTDAGLTWTVAHDGAYLYEFGDSGSVIVVVDNEQATDTILYSTDMGQTWNPYNVGVQFRAKGLTTVSDSTSQKFVILGQVTRQSKPNGPRHAVIYLDFAALGRPQCGESDKEPWYARARADSECIMGVQQWYSRRKPDANCYVGDKFHDPEVREDKCQCVEHDYECDYNFVRSNGKCVPSGPERIPSTQCILGRPGETYMGSSGYRKIPGNKCEGGLRMDEPVSKECSGAEPAEGEIVHQITVLVRLSDYTIWQSSNEGYTWEQQHPEERFLAFYMNSHTNDRAYLITDTNKFYYTTDTGSFWYSLSTPSPPNTFGAQVLRFHPKSDNLIWIGNVDCEMGSDRCRAQAQYTNNHGRNWYFVEDYVVNCDWARDDELRIDPSQILCESYENKQGSQLFFGKDNNALQLVSGTDYFARKTKLFDHVVGFTKFSEFLIVAEYLPARGALNLQVSLDGRTFAPGQFPPGMHPDSHAYTVLESSTRAIFLHMTMNEWPAPWGNILKSNSNGTYFGVSIENVNRNNAGFVDFEKFQGLDGIAMVNVVANPAEAALTGRKLLQTRITHNDGGSWKLLTPPAVDSLGQKYSCSSVGCGLHVHGYTERFDARATYSSPSVVGVVMAVGNVGEVLASYTESDTFLSRDGGFTWEEVHKDAHLWEFGDSGSIIVIVNDEEPTDHVLFTTDEGLNWREFKFSNEKIRVKDIMTVPEDTSRKFTLLGKYPGSGGSVIVHLDFSSLTHKQCVVDVEDPGHDDFELWSPSEERAQLCLFGRQTLYHRRKRDVNCVVGDKPKALDNLVRNCTCTAEDFECEFNYVRNQLGECVLVPGMEPRPADDSCRNDEDYWYDRTAYHKVLYSTCEGGDRVDRGQSHLCPGIKGHSTMFWMVAILFPFAITALVAWWWYKKSGMARGTIRLPGGGYGGDYSHLGSSGSGAFATLASVPWFLLGLAGIAFEWVASSFDAVSMSYRVRRGYRDVPVDEDAQILRFEDEE</sequence>
<dbReference type="PANTHER" id="PTHR12106:SF27">
    <property type="entry name" value="SORTILIN-RELATED RECEPTOR"/>
    <property type="match status" value="1"/>
</dbReference>
<dbReference type="Gene3D" id="3.30.60.270">
    <property type="match status" value="2"/>
</dbReference>
<dbReference type="GO" id="GO:0016020">
    <property type="term" value="C:membrane"/>
    <property type="evidence" value="ECO:0007669"/>
    <property type="project" value="UniProtKB-SubCell"/>
</dbReference>
<organism evidence="10 11">
    <name type="scientific">Rhizopogon vesiculosus</name>
    <dbReference type="NCBI Taxonomy" id="180088"/>
    <lineage>
        <taxon>Eukaryota</taxon>
        <taxon>Fungi</taxon>
        <taxon>Dikarya</taxon>
        <taxon>Basidiomycota</taxon>
        <taxon>Agaricomycotina</taxon>
        <taxon>Agaricomycetes</taxon>
        <taxon>Agaricomycetidae</taxon>
        <taxon>Boletales</taxon>
        <taxon>Suillineae</taxon>
        <taxon>Rhizopogonaceae</taxon>
        <taxon>Rhizopogon</taxon>
    </lineage>
</organism>
<keyword evidence="11" id="KW-1185">Reference proteome</keyword>
<dbReference type="FunFam" id="3.30.60.270:FF:000005">
    <property type="entry name" value="Sortilin"/>
    <property type="match status" value="1"/>
</dbReference>
<dbReference type="Gene3D" id="2.10.70.80">
    <property type="match status" value="2"/>
</dbReference>
<feature type="chain" id="PRO_5013244560" description="VPS10 domain-containing protein" evidence="8">
    <location>
        <begin position="27"/>
        <end position="1440"/>
    </location>
</feature>
<dbReference type="GO" id="GO:0005829">
    <property type="term" value="C:cytosol"/>
    <property type="evidence" value="ECO:0007669"/>
    <property type="project" value="GOC"/>
</dbReference>
<dbReference type="PANTHER" id="PTHR12106">
    <property type="entry name" value="SORTILIN RELATED"/>
    <property type="match status" value="1"/>
</dbReference>
<dbReference type="InterPro" id="IPR031777">
    <property type="entry name" value="Sortilin_C"/>
</dbReference>
<keyword evidence="8" id="KW-0732">Signal</keyword>
<protein>
    <recommendedName>
        <fullName evidence="9">VPS10 domain-containing protein</fullName>
    </recommendedName>
</protein>
<keyword evidence="2 7" id="KW-0812">Transmembrane</keyword>
<feature type="domain" description="VPS10" evidence="9">
    <location>
        <begin position="51"/>
        <end position="688"/>
    </location>
</feature>
<dbReference type="InterPro" id="IPR015943">
    <property type="entry name" value="WD40/YVTN_repeat-like_dom_sf"/>
</dbReference>
<keyword evidence="3" id="KW-0677">Repeat</keyword>
<dbReference type="Pfam" id="PF15902">
    <property type="entry name" value="Sortilin-Vps10"/>
    <property type="match status" value="2"/>
</dbReference>
<feature type="signal peptide" evidence="8">
    <location>
        <begin position="1"/>
        <end position="26"/>
    </location>
</feature>
<dbReference type="InterPro" id="IPR006581">
    <property type="entry name" value="VPS10"/>
</dbReference>
<evidence type="ECO:0000259" key="9">
    <source>
        <dbReference type="SMART" id="SM00602"/>
    </source>
</evidence>
<comment type="caution">
    <text evidence="10">The sequence shown here is derived from an EMBL/GenBank/DDBJ whole genome shotgun (WGS) entry which is preliminary data.</text>
</comment>
<dbReference type="EMBL" id="LVVM01001279">
    <property type="protein sequence ID" value="OJA18894.1"/>
    <property type="molecule type" value="Genomic_DNA"/>
</dbReference>
<dbReference type="GO" id="GO:0006895">
    <property type="term" value="P:Golgi to endosome transport"/>
    <property type="evidence" value="ECO:0007669"/>
    <property type="project" value="TreeGrafter"/>
</dbReference>
<proteinExistence type="predicted"/>
<evidence type="ECO:0000256" key="8">
    <source>
        <dbReference type="SAM" id="SignalP"/>
    </source>
</evidence>
<dbReference type="Proteomes" id="UP000183567">
    <property type="component" value="Unassembled WGS sequence"/>
</dbReference>
<dbReference type="GO" id="GO:0005794">
    <property type="term" value="C:Golgi apparatus"/>
    <property type="evidence" value="ECO:0007669"/>
    <property type="project" value="TreeGrafter"/>
</dbReference>
<evidence type="ECO:0000256" key="7">
    <source>
        <dbReference type="SAM" id="Phobius"/>
    </source>
</evidence>
<accession>A0A1J8QB51</accession>
<evidence type="ECO:0000256" key="4">
    <source>
        <dbReference type="ARBA" id="ARBA00022989"/>
    </source>
</evidence>
<dbReference type="GO" id="GO:0006623">
    <property type="term" value="P:protein targeting to vacuole"/>
    <property type="evidence" value="ECO:0007669"/>
    <property type="project" value="TreeGrafter"/>
</dbReference>
<comment type="subcellular location">
    <subcellularLocation>
        <location evidence="1">Membrane</location>
    </subcellularLocation>
</comment>
<name>A0A1J8QB51_9AGAM</name>
<keyword evidence="5 7" id="KW-0472">Membrane</keyword>
<evidence type="ECO:0000256" key="6">
    <source>
        <dbReference type="ARBA" id="ARBA00023180"/>
    </source>
</evidence>
<evidence type="ECO:0000313" key="11">
    <source>
        <dbReference type="Proteomes" id="UP000183567"/>
    </source>
</evidence>
<keyword evidence="6" id="KW-0325">Glycoprotein</keyword>
<evidence type="ECO:0000256" key="3">
    <source>
        <dbReference type="ARBA" id="ARBA00022737"/>
    </source>
</evidence>
<evidence type="ECO:0000256" key="2">
    <source>
        <dbReference type="ARBA" id="ARBA00022692"/>
    </source>
</evidence>
<dbReference type="InterPro" id="IPR031778">
    <property type="entry name" value="Sortilin_N"/>
</dbReference>
<dbReference type="Gene3D" id="2.130.10.10">
    <property type="entry name" value="YVTN repeat-like/Quinoprotein amine dehydrogenase"/>
    <property type="match status" value="3"/>
</dbReference>
<evidence type="ECO:0000256" key="1">
    <source>
        <dbReference type="ARBA" id="ARBA00004370"/>
    </source>
</evidence>
<dbReference type="OrthoDB" id="443634at2759"/>
<dbReference type="GO" id="GO:0006896">
    <property type="term" value="P:Golgi to vacuole transport"/>
    <property type="evidence" value="ECO:0007669"/>
    <property type="project" value="TreeGrafter"/>
</dbReference>
<feature type="transmembrane region" description="Helical" evidence="7">
    <location>
        <begin position="1331"/>
        <end position="1352"/>
    </location>
</feature>
<dbReference type="SMART" id="SM00602">
    <property type="entry name" value="VPS10"/>
    <property type="match status" value="2"/>
</dbReference>
<gene>
    <name evidence="10" type="ORF">AZE42_10500</name>
</gene>
<dbReference type="STRING" id="180088.A0A1J8QB51"/>
<dbReference type="Pfam" id="PF15901">
    <property type="entry name" value="Sortilin_C"/>
    <property type="match status" value="2"/>
</dbReference>
<dbReference type="SUPFAM" id="SSF110296">
    <property type="entry name" value="Oligoxyloglucan reducing end-specific cellobiohydrolase"/>
    <property type="match status" value="2"/>
</dbReference>
<feature type="domain" description="VPS10" evidence="9">
    <location>
        <begin position="697"/>
        <end position="1327"/>
    </location>
</feature>